<evidence type="ECO:0000256" key="2">
    <source>
        <dbReference type="ARBA" id="ARBA00004906"/>
    </source>
</evidence>
<accession>A0A0M3K339</accession>
<dbReference type="FunFam" id="3.30.710.10:FF:000159">
    <property type="entry name" value="Speckle-type POZ protein B"/>
    <property type="match status" value="1"/>
</dbReference>
<comment type="similarity">
    <text evidence="3">Belongs to the Tdpoz family.</text>
</comment>
<feature type="compositionally biased region" description="Low complexity" evidence="6">
    <location>
        <begin position="30"/>
        <end position="54"/>
    </location>
</feature>
<dbReference type="Gene3D" id="3.30.710.10">
    <property type="entry name" value="Potassium Channel Kv1.1, Chain A"/>
    <property type="match status" value="1"/>
</dbReference>
<feature type="domain" description="BTB" evidence="7">
    <location>
        <begin position="242"/>
        <end position="304"/>
    </location>
</feature>
<feature type="region of interest" description="Disordered" evidence="6">
    <location>
        <begin position="1"/>
        <end position="57"/>
    </location>
</feature>
<gene>
    <name evidence="9" type="ORF">ASIM_LOCUS14783</name>
</gene>
<evidence type="ECO:0000256" key="6">
    <source>
        <dbReference type="SAM" id="MobiDB-lite"/>
    </source>
</evidence>
<keyword evidence="5" id="KW-0539">Nucleus</keyword>
<dbReference type="SUPFAM" id="SSF49599">
    <property type="entry name" value="TRAF domain-like"/>
    <property type="match status" value="1"/>
</dbReference>
<name>A0A0M3K339_ANISI</name>
<dbReference type="EMBL" id="UYRR01031928">
    <property type="protein sequence ID" value="VDK53335.1"/>
    <property type="molecule type" value="Genomic_DNA"/>
</dbReference>
<dbReference type="GO" id="GO:0030163">
    <property type="term" value="P:protein catabolic process"/>
    <property type="evidence" value="ECO:0007669"/>
    <property type="project" value="UniProtKB-ARBA"/>
</dbReference>
<sequence length="419" mass="46755">MDVDGAAQDESVSVGPGQAVSGGVGGGSSGVRPQSPSGSASASSGSSSTSSSPSDAHMPVAENWCHTQVKVIKFNYMWTINNFSFCREEMGEVLKSSTFSAGSSDKLKWCLRINPKGLDEESKDYLSLYLLLVQCAKNEVRAKFKFSILNAKREETKAMESQRAYRFVQGKDWGFKKFIRRDFLLDEANGLLPEDRLSIFCEVSVVAETVNVTGQSNLMQFRVPPCRLADDMSNLFEKHNFSDCLLVTGTREFHVHKAILASRSPVFAACFEHKMSESQSDRVIIDDVESDVMKEMLRFMYTDQAPNLDRMADTLLAAADKYQLDRLKVMCEQALCLNLTNDNACETLILADLHSAEQLKQQAIDYINVHANEIMESDGWNCLVKEHPPLLAEVFRALATQQTPPIIMSQPPRKRLKHL</sequence>
<dbReference type="Gene3D" id="2.60.210.10">
    <property type="entry name" value="Apoptosis, Tumor Necrosis Factor Receptor Associated Protein 2, Chain A"/>
    <property type="match status" value="1"/>
</dbReference>
<evidence type="ECO:0000256" key="3">
    <source>
        <dbReference type="ARBA" id="ARBA00010846"/>
    </source>
</evidence>
<dbReference type="InterPro" id="IPR008974">
    <property type="entry name" value="TRAF-like"/>
</dbReference>
<dbReference type="OrthoDB" id="6359816at2759"/>
<dbReference type="PROSITE" id="PS50097">
    <property type="entry name" value="BTB"/>
    <property type="match status" value="1"/>
</dbReference>
<dbReference type="SUPFAM" id="SSF54695">
    <property type="entry name" value="POZ domain"/>
    <property type="match status" value="1"/>
</dbReference>
<keyword evidence="4" id="KW-0833">Ubl conjugation pathway</keyword>
<dbReference type="Gene3D" id="6.10.250.3030">
    <property type="match status" value="1"/>
</dbReference>
<comment type="pathway">
    <text evidence="2">Protein modification; protein ubiquitination.</text>
</comment>
<dbReference type="Pfam" id="PF22486">
    <property type="entry name" value="MATH_2"/>
    <property type="match status" value="1"/>
</dbReference>
<dbReference type="SMART" id="SM00225">
    <property type="entry name" value="BTB"/>
    <property type="match status" value="1"/>
</dbReference>
<dbReference type="Gene3D" id="6.20.250.50">
    <property type="match status" value="1"/>
</dbReference>
<dbReference type="InterPro" id="IPR011333">
    <property type="entry name" value="SKP1/BTB/POZ_sf"/>
</dbReference>
<dbReference type="InterPro" id="IPR000210">
    <property type="entry name" value="BTB/POZ_dom"/>
</dbReference>
<proteinExistence type="inferred from homology"/>
<keyword evidence="10" id="KW-1185">Reference proteome</keyword>
<evidence type="ECO:0000256" key="4">
    <source>
        <dbReference type="ARBA" id="ARBA00022786"/>
    </source>
</evidence>
<dbReference type="InterPro" id="IPR056423">
    <property type="entry name" value="BACK_BPM_SPOP"/>
</dbReference>
<feature type="compositionally biased region" description="Gly residues" evidence="6">
    <location>
        <begin position="20"/>
        <end position="29"/>
    </location>
</feature>
<evidence type="ECO:0000313" key="11">
    <source>
        <dbReference type="WBParaSite" id="ASIM_0001537401-mRNA-1"/>
    </source>
</evidence>
<dbReference type="PROSITE" id="PS50144">
    <property type="entry name" value="MATH"/>
    <property type="match status" value="1"/>
</dbReference>
<dbReference type="Proteomes" id="UP000267096">
    <property type="component" value="Unassembled WGS sequence"/>
</dbReference>
<evidence type="ECO:0000256" key="5">
    <source>
        <dbReference type="ARBA" id="ARBA00023242"/>
    </source>
</evidence>
<evidence type="ECO:0000313" key="9">
    <source>
        <dbReference type="EMBL" id="VDK53335.1"/>
    </source>
</evidence>
<dbReference type="CDD" id="cd03774">
    <property type="entry name" value="MATH_SPOP"/>
    <property type="match status" value="1"/>
</dbReference>
<dbReference type="GO" id="GO:0005634">
    <property type="term" value="C:nucleus"/>
    <property type="evidence" value="ECO:0007669"/>
    <property type="project" value="UniProtKB-SubCell"/>
</dbReference>
<organism evidence="11">
    <name type="scientific">Anisakis simplex</name>
    <name type="common">Herring worm</name>
    <dbReference type="NCBI Taxonomy" id="6269"/>
    <lineage>
        <taxon>Eukaryota</taxon>
        <taxon>Metazoa</taxon>
        <taxon>Ecdysozoa</taxon>
        <taxon>Nematoda</taxon>
        <taxon>Chromadorea</taxon>
        <taxon>Rhabditida</taxon>
        <taxon>Spirurina</taxon>
        <taxon>Ascaridomorpha</taxon>
        <taxon>Ascaridoidea</taxon>
        <taxon>Anisakidae</taxon>
        <taxon>Anisakis</taxon>
        <taxon>Anisakis simplex complex</taxon>
    </lineage>
</organism>
<dbReference type="Pfam" id="PF24570">
    <property type="entry name" value="BACK_BPM_SPOP"/>
    <property type="match status" value="1"/>
</dbReference>
<feature type="domain" description="MATH" evidence="8">
    <location>
        <begin position="73"/>
        <end position="203"/>
    </location>
</feature>
<evidence type="ECO:0000256" key="1">
    <source>
        <dbReference type="ARBA" id="ARBA00004123"/>
    </source>
</evidence>
<dbReference type="SMART" id="SM00061">
    <property type="entry name" value="MATH"/>
    <property type="match status" value="1"/>
</dbReference>
<dbReference type="Pfam" id="PF00651">
    <property type="entry name" value="BTB"/>
    <property type="match status" value="1"/>
</dbReference>
<dbReference type="AlphaFoldDB" id="A0A0M3K339"/>
<protein>
    <submittedName>
        <fullName evidence="11">Protein roadkill (inferred by orthology to a D. melanogaster protein)</fullName>
    </submittedName>
</protein>
<evidence type="ECO:0000259" key="7">
    <source>
        <dbReference type="PROSITE" id="PS50097"/>
    </source>
</evidence>
<reference evidence="11" key="1">
    <citation type="submission" date="2017-02" db="UniProtKB">
        <authorList>
            <consortium name="WormBaseParasite"/>
        </authorList>
    </citation>
    <scope>IDENTIFICATION</scope>
</reference>
<dbReference type="FunFam" id="2.60.210.10:FF:000028">
    <property type="entry name" value="Speckle-type POZ protein-like"/>
    <property type="match status" value="1"/>
</dbReference>
<reference evidence="9 10" key="2">
    <citation type="submission" date="2018-11" db="EMBL/GenBank/DDBJ databases">
        <authorList>
            <consortium name="Pathogen Informatics"/>
        </authorList>
    </citation>
    <scope>NUCLEOTIDE SEQUENCE [LARGE SCALE GENOMIC DNA]</scope>
</reference>
<comment type="subcellular location">
    <subcellularLocation>
        <location evidence="1">Nucleus</location>
    </subcellularLocation>
</comment>
<dbReference type="InterPro" id="IPR002083">
    <property type="entry name" value="MATH/TRAF_dom"/>
</dbReference>
<evidence type="ECO:0000259" key="8">
    <source>
        <dbReference type="PROSITE" id="PS50144"/>
    </source>
</evidence>
<dbReference type="PANTHER" id="PTHR24413">
    <property type="entry name" value="SPECKLE-TYPE POZ PROTEIN"/>
    <property type="match status" value="1"/>
</dbReference>
<evidence type="ECO:0000313" key="10">
    <source>
        <dbReference type="Proteomes" id="UP000267096"/>
    </source>
</evidence>
<dbReference type="WBParaSite" id="ASIM_0001537401-mRNA-1">
    <property type="protein sequence ID" value="ASIM_0001537401-mRNA-1"/>
    <property type="gene ID" value="ASIM_0001537401"/>
</dbReference>